<dbReference type="OrthoDB" id="7339241at2"/>
<feature type="transmembrane region" description="Helical" evidence="1">
    <location>
        <begin position="46"/>
        <end position="74"/>
    </location>
</feature>
<feature type="transmembrane region" description="Helical" evidence="1">
    <location>
        <begin position="12"/>
        <end position="34"/>
    </location>
</feature>
<feature type="transmembrane region" description="Helical" evidence="1">
    <location>
        <begin position="461"/>
        <end position="478"/>
    </location>
</feature>
<feature type="transmembrane region" description="Helical" evidence="1">
    <location>
        <begin position="127"/>
        <end position="152"/>
    </location>
</feature>
<dbReference type="AlphaFoldDB" id="A0A328AA77"/>
<evidence type="ECO:0000256" key="1">
    <source>
        <dbReference type="SAM" id="Phobius"/>
    </source>
</evidence>
<feature type="transmembrane region" description="Helical" evidence="1">
    <location>
        <begin position="95"/>
        <end position="121"/>
    </location>
</feature>
<accession>A0A328AA77</accession>
<keyword evidence="1" id="KW-1133">Transmembrane helix</keyword>
<dbReference type="Pfam" id="PF16949">
    <property type="entry name" value="ABC_tran_2"/>
    <property type="match status" value="1"/>
</dbReference>
<dbReference type="InterPro" id="IPR031599">
    <property type="entry name" value="ABC_tran_2"/>
</dbReference>
<keyword evidence="1" id="KW-0472">Membrane</keyword>
<evidence type="ECO:0000313" key="3">
    <source>
        <dbReference type="Proteomes" id="UP000249725"/>
    </source>
</evidence>
<dbReference type="Proteomes" id="UP000249725">
    <property type="component" value="Unassembled WGS sequence"/>
</dbReference>
<evidence type="ECO:0000313" key="2">
    <source>
        <dbReference type="EMBL" id="RAK51572.1"/>
    </source>
</evidence>
<sequence length="493" mass="52039">MTGKGGKRSRLGLWFTIGSAAFLMLAVGIPLGLVLRDVEVPIRTEFALGAVAMLTVVFTLMLSQTLSAAVEALYQRADLDLLFSSPIAPDRVMTVRFLGLAFSVTLIFLYFIAPPLIPIAILGHPEWLALLAVLCGLGLAASGAGLLLAMGLFRLIGPRRTRTVAQLLAAFIGAAFFLLTQLRNILGGERSESVFEQTVNLAKNPSFHPPPGLTWPLRALVGEPLPLAALLLICVAVFAGATRIVGRRFAADAAAAAGASRTARGRKPAAVHAFAAGPFQATLRKEMRLLLRDPALITQVLLRVLYMLPLGFLLLRQAARGEDLLLPGAAAGLSLMASQVAGSLAWITVSAEDAPDLIACSPAPVRMVWRAKLAAAVLPVAVLLALVLIPLTVLSPWIGLVAVVGCAANVIKAALLNLWWQRPGKRSEFQARRKGGFFVSLAEFLLSLLVAAGTGLLAAHFVWGLLPLGLAACALLLLRRSEAQIGAALRAAS</sequence>
<gene>
    <name evidence="2" type="ORF">DJ018_14970</name>
</gene>
<evidence type="ECO:0008006" key="4">
    <source>
        <dbReference type="Google" id="ProtNLM"/>
    </source>
</evidence>
<feature type="transmembrane region" description="Helical" evidence="1">
    <location>
        <begin position="436"/>
        <end position="455"/>
    </location>
</feature>
<reference evidence="3" key="1">
    <citation type="submission" date="2018-05" db="EMBL/GenBank/DDBJ databases">
        <authorList>
            <person name="Li X."/>
        </authorList>
    </citation>
    <scope>NUCLEOTIDE SEQUENCE [LARGE SCALE GENOMIC DNA]</scope>
    <source>
        <strain evidence="3">YIM 73061</strain>
    </source>
</reference>
<feature type="transmembrane region" description="Helical" evidence="1">
    <location>
        <begin position="369"/>
        <end position="391"/>
    </location>
</feature>
<protein>
    <recommendedName>
        <fullName evidence="4">Permease</fullName>
    </recommendedName>
</protein>
<organism evidence="2 3">
    <name type="scientific">Phenylobacterium deserti</name>
    <dbReference type="NCBI Taxonomy" id="1914756"/>
    <lineage>
        <taxon>Bacteria</taxon>
        <taxon>Pseudomonadati</taxon>
        <taxon>Pseudomonadota</taxon>
        <taxon>Alphaproteobacteria</taxon>
        <taxon>Caulobacterales</taxon>
        <taxon>Caulobacteraceae</taxon>
        <taxon>Phenylobacterium</taxon>
    </lineage>
</organism>
<proteinExistence type="predicted"/>
<feature type="transmembrane region" description="Helical" evidence="1">
    <location>
        <begin position="397"/>
        <end position="415"/>
    </location>
</feature>
<comment type="caution">
    <text evidence="2">The sequence shown here is derived from an EMBL/GenBank/DDBJ whole genome shotgun (WGS) entry which is preliminary data.</text>
</comment>
<keyword evidence="3" id="KW-1185">Reference proteome</keyword>
<keyword evidence="1" id="KW-0812">Transmembrane</keyword>
<feature type="transmembrane region" description="Helical" evidence="1">
    <location>
        <begin position="164"/>
        <end position="182"/>
    </location>
</feature>
<feature type="transmembrane region" description="Helical" evidence="1">
    <location>
        <begin position="225"/>
        <end position="245"/>
    </location>
</feature>
<dbReference type="EMBL" id="QFYR01000004">
    <property type="protein sequence ID" value="RAK51572.1"/>
    <property type="molecule type" value="Genomic_DNA"/>
</dbReference>
<name>A0A328AA77_9CAUL</name>